<name>A0AAV0MDE6_9ROSI</name>
<accession>A0AAV0MDE6</accession>
<organism evidence="2 3">
    <name type="scientific">Linum tenue</name>
    <dbReference type="NCBI Taxonomy" id="586396"/>
    <lineage>
        <taxon>Eukaryota</taxon>
        <taxon>Viridiplantae</taxon>
        <taxon>Streptophyta</taxon>
        <taxon>Embryophyta</taxon>
        <taxon>Tracheophyta</taxon>
        <taxon>Spermatophyta</taxon>
        <taxon>Magnoliopsida</taxon>
        <taxon>eudicotyledons</taxon>
        <taxon>Gunneridae</taxon>
        <taxon>Pentapetalae</taxon>
        <taxon>rosids</taxon>
        <taxon>fabids</taxon>
        <taxon>Malpighiales</taxon>
        <taxon>Linaceae</taxon>
        <taxon>Linum</taxon>
    </lineage>
</organism>
<dbReference type="AlphaFoldDB" id="A0AAV0MDE6"/>
<feature type="transmembrane region" description="Helical" evidence="1">
    <location>
        <begin position="193"/>
        <end position="216"/>
    </location>
</feature>
<evidence type="ECO:0000313" key="3">
    <source>
        <dbReference type="Proteomes" id="UP001154282"/>
    </source>
</evidence>
<dbReference type="PANTHER" id="PTHR33918:SF3">
    <property type="entry name" value="CYTOCHROME P450 FAMILY PROTEIN"/>
    <property type="match status" value="1"/>
</dbReference>
<keyword evidence="3" id="KW-1185">Reference proteome</keyword>
<evidence type="ECO:0000313" key="2">
    <source>
        <dbReference type="EMBL" id="CAI0444196.1"/>
    </source>
</evidence>
<evidence type="ECO:0000256" key="1">
    <source>
        <dbReference type="SAM" id="Phobius"/>
    </source>
</evidence>
<keyword evidence="1" id="KW-0812">Transmembrane</keyword>
<feature type="transmembrane region" description="Helical" evidence="1">
    <location>
        <begin position="297"/>
        <end position="321"/>
    </location>
</feature>
<dbReference type="Proteomes" id="UP001154282">
    <property type="component" value="Unassembled WGS sequence"/>
</dbReference>
<feature type="transmembrane region" description="Helical" evidence="1">
    <location>
        <begin position="150"/>
        <end position="172"/>
    </location>
</feature>
<gene>
    <name evidence="2" type="ORF">LITE_LOCUS27999</name>
</gene>
<dbReference type="EMBL" id="CAMGYJ010000007">
    <property type="protein sequence ID" value="CAI0444196.1"/>
    <property type="molecule type" value="Genomic_DNA"/>
</dbReference>
<keyword evidence="1" id="KW-1133">Transmembrane helix</keyword>
<feature type="transmembrane region" description="Helical" evidence="1">
    <location>
        <begin position="228"/>
        <end position="247"/>
    </location>
</feature>
<feature type="transmembrane region" description="Helical" evidence="1">
    <location>
        <begin position="118"/>
        <end position="138"/>
    </location>
</feature>
<keyword evidence="1" id="KW-0472">Membrane</keyword>
<dbReference type="PANTHER" id="PTHR33918">
    <property type="entry name" value="OS01G0704200 PROTEIN"/>
    <property type="match status" value="1"/>
</dbReference>
<protein>
    <submittedName>
        <fullName evidence="2">Uncharacterized protein</fullName>
    </submittedName>
</protein>
<comment type="caution">
    <text evidence="2">The sequence shown here is derived from an EMBL/GenBank/DDBJ whole genome shotgun (WGS) entry which is preliminary data.</text>
</comment>
<sequence length="340" mass="37581">MASLARASPPSSIINVHRRALKLLKPPSTCQVGSFPRYRLSNRSGIRCTKSTPWEPSPPVTYALGAGDESNDFLNKPANLFETLSSDGTAEEPSTKSEEQLAQIKTQQEGPKFQFLKWPLWFLGPALLLVTGMVPTLWLPLSSVFLGPNIASLLALIGLDSIYNLGVTLYLLMADSCARSGILPQACNSQPPLAYKFWNMVSAVAGFAVPLVMLGWSQKGLLQPQLPVFSFAILMGPYLLLLSVQFLTELLTWNWQSPVWLVTPVVYETYRVLQLMRGLKLATELNSPVWMLDTIRWLVSCWILILGVQLMSAAWFAGYSARTTQQQKQKSSSADPGSGW</sequence>
<proteinExistence type="predicted"/>
<reference evidence="2" key="1">
    <citation type="submission" date="2022-08" db="EMBL/GenBank/DDBJ databases">
        <authorList>
            <person name="Gutierrez-Valencia J."/>
        </authorList>
    </citation>
    <scope>NUCLEOTIDE SEQUENCE</scope>
</reference>